<dbReference type="InParanoid" id="A0A286U6F9"/>
<dbReference type="Proteomes" id="UP000217199">
    <property type="component" value="Unassembled WGS sequence"/>
</dbReference>
<accession>A0A286U6F9</accession>
<name>A0A286U6F9_9AGAM</name>
<reference evidence="1 2" key="1">
    <citation type="journal article" date="2017" name="Mol. Ecol.">
        <title>Comparative and population genomic landscape of Phellinus noxius: A hypervariable fungus causing root rot in trees.</title>
        <authorList>
            <person name="Chung C.L."/>
            <person name="Lee T.J."/>
            <person name="Akiba M."/>
            <person name="Lee H.H."/>
            <person name="Kuo T.H."/>
            <person name="Liu D."/>
            <person name="Ke H.M."/>
            <person name="Yokoi T."/>
            <person name="Roa M.B."/>
            <person name="Lu M.J."/>
            <person name="Chang Y.Y."/>
            <person name="Ann P.J."/>
            <person name="Tsai J.N."/>
            <person name="Chen C.Y."/>
            <person name="Tzean S.S."/>
            <person name="Ota Y."/>
            <person name="Hattori T."/>
            <person name="Sahashi N."/>
            <person name="Liou R.F."/>
            <person name="Kikuchi T."/>
            <person name="Tsai I.J."/>
        </authorList>
    </citation>
    <scope>NUCLEOTIDE SEQUENCE [LARGE SCALE GENOMIC DNA]</scope>
    <source>
        <strain evidence="1 2">FFPRI411160</strain>
    </source>
</reference>
<keyword evidence="2" id="KW-1185">Reference proteome</keyword>
<evidence type="ECO:0000313" key="2">
    <source>
        <dbReference type="Proteomes" id="UP000217199"/>
    </source>
</evidence>
<sequence>MSAFSSVAFSRFTSRFRRTSTSTSTPPTPTSQYSSIIPASAIINFDDDLSLQVLSLRLKGARVVTSTLVPLEDSDFDFDTDFDFGSDTDTDTRLPTRRPQVSFGEQILQTRDALGMRPNVKVQIGI</sequence>
<evidence type="ECO:0000313" key="1">
    <source>
        <dbReference type="EMBL" id="PAV15171.1"/>
    </source>
</evidence>
<comment type="caution">
    <text evidence="1">The sequence shown here is derived from an EMBL/GenBank/DDBJ whole genome shotgun (WGS) entry which is preliminary data.</text>
</comment>
<proteinExistence type="predicted"/>
<gene>
    <name evidence="1" type="ORF">PNOK_0893200</name>
</gene>
<dbReference type="AlphaFoldDB" id="A0A286U6F9"/>
<protein>
    <submittedName>
        <fullName evidence="1">Uncharacterized protein</fullName>
    </submittedName>
</protein>
<organism evidence="1 2">
    <name type="scientific">Pyrrhoderma noxium</name>
    <dbReference type="NCBI Taxonomy" id="2282107"/>
    <lineage>
        <taxon>Eukaryota</taxon>
        <taxon>Fungi</taxon>
        <taxon>Dikarya</taxon>
        <taxon>Basidiomycota</taxon>
        <taxon>Agaricomycotina</taxon>
        <taxon>Agaricomycetes</taxon>
        <taxon>Hymenochaetales</taxon>
        <taxon>Hymenochaetaceae</taxon>
        <taxon>Pyrrhoderma</taxon>
    </lineage>
</organism>
<dbReference type="EMBL" id="NBII01000010">
    <property type="protein sequence ID" value="PAV15171.1"/>
    <property type="molecule type" value="Genomic_DNA"/>
</dbReference>